<reference evidence="3" key="1">
    <citation type="journal article" date="2019" name="Int. J. Syst. Evol. Microbiol.">
        <title>The Global Catalogue of Microorganisms (GCM) 10K type strain sequencing project: providing services to taxonomists for standard genome sequencing and annotation.</title>
        <authorList>
            <consortium name="The Broad Institute Genomics Platform"/>
            <consortium name="The Broad Institute Genome Sequencing Center for Infectious Disease"/>
            <person name="Wu L."/>
            <person name="Ma J."/>
        </authorList>
    </citation>
    <scope>NUCLEOTIDE SEQUENCE [LARGE SCALE GENOMIC DNA]</scope>
    <source>
        <strain evidence="3">CCUG 54822</strain>
    </source>
</reference>
<keyword evidence="3" id="KW-1185">Reference proteome</keyword>
<name>A0ABW3ZU86_9BACI</name>
<evidence type="ECO:0000313" key="3">
    <source>
        <dbReference type="Proteomes" id="UP001597178"/>
    </source>
</evidence>
<organism evidence="2 3">
    <name type="scientific">Lentibacillus salinarum</name>
    <dbReference type="NCBI Taxonomy" id="446820"/>
    <lineage>
        <taxon>Bacteria</taxon>
        <taxon>Bacillati</taxon>
        <taxon>Bacillota</taxon>
        <taxon>Bacilli</taxon>
        <taxon>Bacillales</taxon>
        <taxon>Bacillaceae</taxon>
        <taxon>Lentibacillus</taxon>
    </lineage>
</organism>
<protein>
    <submittedName>
        <fullName evidence="2">DUF5327 family protein</fullName>
    </submittedName>
</protein>
<dbReference type="EMBL" id="JBHTNH010000016">
    <property type="protein sequence ID" value="MFD1361595.1"/>
    <property type="molecule type" value="Genomic_DNA"/>
</dbReference>
<dbReference type="Proteomes" id="UP001597178">
    <property type="component" value="Unassembled WGS sequence"/>
</dbReference>
<feature type="region of interest" description="Disordered" evidence="1">
    <location>
        <begin position="46"/>
        <end position="98"/>
    </location>
</feature>
<evidence type="ECO:0000313" key="2">
    <source>
        <dbReference type="EMBL" id="MFD1361595.1"/>
    </source>
</evidence>
<dbReference type="InterPro" id="IPR035218">
    <property type="entry name" value="DUF5327"/>
</dbReference>
<feature type="compositionally biased region" description="Basic and acidic residues" evidence="1">
    <location>
        <begin position="72"/>
        <end position="89"/>
    </location>
</feature>
<evidence type="ECO:0000256" key="1">
    <source>
        <dbReference type="SAM" id="MobiDB-lite"/>
    </source>
</evidence>
<feature type="compositionally biased region" description="Low complexity" evidence="1">
    <location>
        <begin position="46"/>
        <end position="55"/>
    </location>
</feature>
<dbReference type="RefSeq" id="WP_382399306.1">
    <property type="nucleotide sequence ID" value="NZ_JBHTNH010000016.1"/>
</dbReference>
<accession>A0ABW3ZU86</accession>
<gene>
    <name evidence="2" type="ORF">ACFQ4A_07990</name>
</gene>
<comment type="caution">
    <text evidence="2">The sequence shown here is derived from an EMBL/GenBank/DDBJ whole genome shotgun (WGS) entry which is preliminary data.</text>
</comment>
<dbReference type="Pfam" id="PF17261">
    <property type="entry name" value="DUF5327"/>
    <property type="match status" value="1"/>
</dbReference>
<proteinExistence type="predicted"/>
<sequence length="98" mass="10602">MAVETGTILHKMKRELAHAQQTDADEPAMKHHVANIRLLCELLLEEPSTSPSPSDSGRDVTAAEVKAMMGEKSPERTAKPTSLTDDHDGANGSSIFDF</sequence>